<evidence type="ECO:0000313" key="2">
    <source>
        <dbReference type="EMBL" id="CAA9570655.1"/>
    </source>
</evidence>
<feature type="non-terminal residue" evidence="2">
    <location>
        <position position="142"/>
    </location>
</feature>
<sequence length="142" mass="14977">GCARPPPSGRTAEAEPGRGRGPGNLAESRPPADGRRSGAIQGTRGQGEPRTGGGPPGPVRPPRPPRSSARCRCSRPPRVAGAGRLAARGVAARRLRVRRVLLALVRPLDRPRHWQPLARSRPRRPAGTPTHPLPSPRAATAL</sequence>
<reference evidence="2" key="1">
    <citation type="submission" date="2020-02" db="EMBL/GenBank/DDBJ databases">
        <authorList>
            <person name="Meier V. D."/>
        </authorList>
    </citation>
    <scope>NUCLEOTIDE SEQUENCE</scope>
    <source>
        <strain evidence="2">AVDCRST_MAG59</strain>
    </source>
</reference>
<evidence type="ECO:0000256" key="1">
    <source>
        <dbReference type="SAM" id="MobiDB-lite"/>
    </source>
</evidence>
<feature type="region of interest" description="Disordered" evidence="1">
    <location>
        <begin position="1"/>
        <end position="87"/>
    </location>
</feature>
<dbReference type="AlphaFoldDB" id="A0A6J4V9A7"/>
<accession>A0A6J4V9A7</accession>
<organism evidence="2">
    <name type="scientific">uncultured Thermomicrobiales bacterium</name>
    <dbReference type="NCBI Taxonomy" id="1645740"/>
    <lineage>
        <taxon>Bacteria</taxon>
        <taxon>Pseudomonadati</taxon>
        <taxon>Thermomicrobiota</taxon>
        <taxon>Thermomicrobia</taxon>
        <taxon>Thermomicrobiales</taxon>
        <taxon>environmental samples</taxon>
    </lineage>
</organism>
<feature type="compositionally biased region" description="Low complexity" evidence="1">
    <location>
        <begin position="66"/>
        <end position="87"/>
    </location>
</feature>
<gene>
    <name evidence="2" type="ORF">AVDCRST_MAG59-3510</name>
</gene>
<feature type="region of interest" description="Disordered" evidence="1">
    <location>
        <begin position="112"/>
        <end position="142"/>
    </location>
</feature>
<name>A0A6J4V9A7_9BACT</name>
<protein>
    <submittedName>
        <fullName evidence="2">Uncharacterized protein</fullName>
    </submittedName>
</protein>
<proteinExistence type="predicted"/>
<dbReference type="EMBL" id="CADCWF010000251">
    <property type="protein sequence ID" value="CAA9570655.1"/>
    <property type="molecule type" value="Genomic_DNA"/>
</dbReference>
<feature type="non-terminal residue" evidence="2">
    <location>
        <position position="1"/>
    </location>
</feature>
<feature type="compositionally biased region" description="Pro residues" evidence="1">
    <location>
        <begin position="55"/>
        <end position="65"/>
    </location>
</feature>